<evidence type="ECO:0000256" key="3">
    <source>
        <dbReference type="ARBA" id="ARBA00023002"/>
    </source>
</evidence>
<organism evidence="4 5">
    <name type="scientific">Dothistroma septosporum (strain NZE10 / CBS 128990)</name>
    <name type="common">Red band needle blight fungus</name>
    <name type="synonym">Mycosphaerella pini</name>
    <dbReference type="NCBI Taxonomy" id="675120"/>
    <lineage>
        <taxon>Eukaryota</taxon>
        <taxon>Fungi</taxon>
        <taxon>Dikarya</taxon>
        <taxon>Ascomycota</taxon>
        <taxon>Pezizomycotina</taxon>
        <taxon>Dothideomycetes</taxon>
        <taxon>Dothideomycetidae</taxon>
        <taxon>Mycosphaerellales</taxon>
        <taxon>Mycosphaerellaceae</taxon>
        <taxon>Dothistroma</taxon>
    </lineage>
</organism>
<reference evidence="4 5" key="2">
    <citation type="journal article" date="2012" name="PLoS Pathog.">
        <title>Diverse lifestyles and strategies of plant pathogenesis encoded in the genomes of eighteen Dothideomycetes fungi.</title>
        <authorList>
            <person name="Ohm R.A."/>
            <person name="Feau N."/>
            <person name="Henrissat B."/>
            <person name="Schoch C.L."/>
            <person name="Horwitz B.A."/>
            <person name="Barry K.W."/>
            <person name="Condon B.J."/>
            <person name="Copeland A.C."/>
            <person name="Dhillon B."/>
            <person name="Glaser F."/>
            <person name="Hesse C.N."/>
            <person name="Kosti I."/>
            <person name="LaButti K."/>
            <person name="Lindquist E.A."/>
            <person name="Lucas S."/>
            <person name="Salamov A.A."/>
            <person name="Bradshaw R.E."/>
            <person name="Ciuffetti L."/>
            <person name="Hamelin R.C."/>
            <person name="Kema G.H.J."/>
            <person name="Lawrence C."/>
            <person name="Scott J.A."/>
            <person name="Spatafora J.W."/>
            <person name="Turgeon B.G."/>
            <person name="de Wit P.J.G.M."/>
            <person name="Zhong S."/>
            <person name="Goodwin S.B."/>
            <person name="Grigoriev I.V."/>
        </authorList>
    </citation>
    <scope>NUCLEOTIDE SEQUENCE [LARGE SCALE GENOMIC DNA]</scope>
    <source>
        <strain evidence="5">NZE10 / CBS 128990</strain>
    </source>
</reference>
<dbReference type="Proteomes" id="UP000016933">
    <property type="component" value="Unassembled WGS sequence"/>
</dbReference>
<comment type="pathway">
    <text evidence="1">Mycotoxin biosynthesis.</text>
</comment>
<evidence type="ECO:0000256" key="2">
    <source>
        <dbReference type="ARBA" id="ARBA00006484"/>
    </source>
</evidence>
<dbReference type="PRINTS" id="PR00081">
    <property type="entry name" value="GDHRDH"/>
</dbReference>
<dbReference type="STRING" id="675120.N1PE90"/>
<comment type="similarity">
    <text evidence="2">Belongs to the short-chain dehydrogenases/reductases (SDR) family.</text>
</comment>
<evidence type="ECO:0000256" key="1">
    <source>
        <dbReference type="ARBA" id="ARBA00004685"/>
    </source>
</evidence>
<dbReference type="OMA" id="CAGINRR"/>
<protein>
    <submittedName>
        <fullName evidence="4">Uncharacterized protein</fullName>
    </submittedName>
</protein>
<dbReference type="EMBL" id="KB446543">
    <property type="protein sequence ID" value="EME40938.1"/>
    <property type="molecule type" value="Genomic_DNA"/>
</dbReference>
<gene>
    <name evidence="4" type="ORF">DOTSEDRAFT_91007</name>
</gene>
<dbReference type="HOGENOM" id="CLU_010194_1_1_1"/>
<keyword evidence="5" id="KW-1185">Reference proteome</keyword>
<dbReference type="SUPFAM" id="SSF51735">
    <property type="entry name" value="NAD(P)-binding Rossmann-fold domains"/>
    <property type="match status" value="1"/>
</dbReference>
<dbReference type="Pfam" id="PF00106">
    <property type="entry name" value="adh_short"/>
    <property type="match status" value="1"/>
</dbReference>
<dbReference type="GO" id="GO:0016616">
    <property type="term" value="F:oxidoreductase activity, acting on the CH-OH group of donors, NAD or NADP as acceptor"/>
    <property type="evidence" value="ECO:0007669"/>
    <property type="project" value="TreeGrafter"/>
</dbReference>
<reference evidence="5" key="1">
    <citation type="journal article" date="2012" name="PLoS Genet.">
        <title>The genomes of the fungal plant pathogens Cladosporium fulvum and Dothistroma septosporum reveal adaptation to different hosts and lifestyles but also signatures of common ancestry.</title>
        <authorList>
            <person name="de Wit P.J.G.M."/>
            <person name="van der Burgt A."/>
            <person name="Oekmen B."/>
            <person name="Stergiopoulos I."/>
            <person name="Abd-Elsalam K.A."/>
            <person name="Aerts A.L."/>
            <person name="Bahkali A.H."/>
            <person name="Beenen H.G."/>
            <person name="Chettri P."/>
            <person name="Cox M.P."/>
            <person name="Datema E."/>
            <person name="de Vries R.P."/>
            <person name="Dhillon B."/>
            <person name="Ganley A.R."/>
            <person name="Griffiths S.A."/>
            <person name="Guo Y."/>
            <person name="Hamelin R.C."/>
            <person name="Henrissat B."/>
            <person name="Kabir M.S."/>
            <person name="Jashni M.K."/>
            <person name="Kema G."/>
            <person name="Klaubauf S."/>
            <person name="Lapidus A."/>
            <person name="Levasseur A."/>
            <person name="Lindquist E."/>
            <person name="Mehrabi R."/>
            <person name="Ohm R.A."/>
            <person name="Owen T.J."/>
            <person name="Salamov A."/>
            <person name="Schwelm A."/>
            <person name="Schijlen E."/>
            <person name="Sun H."/>
            <person name="van den Burg H.A."/>
            <person name="van Ham R.C.H.J."/>
            <person name="Zhang S."/>
            <person name="Goodwin S.B."/>
            <person name="Grigoriev I.V."/>
            <person name="Collemare J."/>
            <person name="Bradshaw R.E."/>
        </authorList>
    </citation>
    <scope>NUCLEOTIDE SEQUENCE [LARGE SCALE GENOMIC DNA]</scope>
    <source>
        <strain evidence="5">NZE10 / CBS 128990</strain>
    </source>
</reference>
<dbReference type="PANTHER" id="PTHR42760">
    <property type="entry name" value="SHORT-CHAIN DEHYDROGENASES/REDUCTASES FAMILY MEMBER"/>
    <property type="match status" value="1"/>
</dbReference>
<name>N1PE90_DOTSN</name>
<dbReference type="Pfam" id="PF13561">
    <property type="entry name" value="adh_short_C2"/>
    <property type="match status" value="1"/>
</dbReference>
<evidence type="ECO:0000313" key="5">
    <source>
        <dbReference type="Proteomes" id="UP000016933"/>
    </source>
</evidence>
<sequence>MAAQVPIVDVSCLFSLSGKSAIVTGGSGGLGLSMTTALASAGADIVSIELPNEPSSSAVASAISKAGRNLRQYHSDIRDSKHLHGDVKGDILLNCAGVQRRADADSFTDEEIEVVLDVNLKATLVSCQEFAKPLLKEGSSGKIINIASNICFIGVKNITPYAVSSGGVLYFHTPLTEQYQTDPKCKEFNDHVMMRTPAKRWGDPVDLAGAIIFLARSASDSVRGMSVVVDGGWLG</sequence>
<accession>N1PE90</accession>
<dbReference type="PANTHER" id="PTHR42760:SF5">
    <property type="entry name" value="2-DEHYDRO-3-DEOXY-D-GLUCONATE 5-DEHYDROGENASE"/>
    <property type="match status" value="1"/>
</dbReference>
<evidence type="ECO:0000313" key="4">
    <source>
        <dbReference type="EMBL" id="EME40938.1"/>
    </source>
</evidence>
<dbReference type="InterPro" id="IPR002347">
    <property type="entry name" value="SDR_fam"/>
</dbReference>
<dbReference type="InterPro" id="IPR036291">
    <property type="entry name" value="NAD(P)-bd_dom_sf"/>
</dbReference>
<proteinExistence type="inferred from homology"/>
<dbReference type="eggNOG" id="KOG1200">
    <property type="taxonomic scope" value="Eukaryota"/>
</dbReference>
<dbReference type="AlphaFoldDB" id="N1PE90"/>
<keyword evidence="3" id="KW-0560">Oxidoreductase</keyword>
<dbReference type="OrthoDB" id="37659at2759"/>
<dbReference type="Gene3D" id="3.40.50.720">
    <property type="entry name" value="NAD(P)-binding Rossmann-like Domain"/>
    <property type="match status" value="1"/>
</dbReference>